<proteinExistence type="predicted"/>
<dbReference type="Proteomes" id="UP001597063">
    <property type="component" value="Unassembled WGS sequence"/>
</dbReference>
<feature type="region of interest" description="Disordered" evidence="1">
    <location>
        <begin position="76"/>
        <end position="98"/>
    </location>
</feature>
<evidence type="ECO:0000256" key="1">
    <source>
        <dbReference type="SAM" id="MobiDB-lite"/>
    </source>
</evidence>
<evidence type="ECO:0000313" key="3">
    <source>
        <dbReference type="Proteomes" id="UP001597063"/>
    </source>
</evidence>
<sequence length="233" mass="25460">MTEDGVDGVQVVRAGNVRGQEMIQGRPGQRRQDCLEIRKVRGGAVHGDEFPGAAKDLVQVSTSVLCGRSGRFEQLIDDEEGERRNGGKAEDGEPGAYEEAGQGVCHRLGDLVGIMGFICSDEGVGDGESIADGPRQDHLEQLDDELLLTFDLFLTFDLDVLVRGRLVDLILGLVCRTWAGAVRRRLGQVVGVLALRRIFVGHGLDRLVDLRLDLVLNLIGVVPLDFHTQVRRV</sequence>
<keyword evidence="3" id="KW-1185">Reference proteome</keyword>
<name>A0ABW2XAJ1_9ACTN</name>
<dbReference type="EMBL" id="JBHTGP010000001">
    <property type="protein sequence ID" value="MFD0683326.1"/>
    <property type="molecule type" value="Genomic_DNA"/>
</dbReference>
<organism evidence="2 3">
    <name type="scientific">Actinomadura fibrosa</name>
    <dbReference type="NCBI Taxonomy" id="111802"/>
    <lineage>
        <taxon>Bacteria</taxon>
        <taxon>Bacillati</taxon>
        <taxon>Actinomycetota</taxon>
        <taxon>Actinomycetes</taxon>
        <taxon>Streptosporangiales</taxon>
        <taxon>Thermomonosporaceae</taxon>
        <taxon>Actinomadura</taxon>
    </lineage>
</organism>
<comment type="caution">
    <text evidence="2">The sequence shown here is derived from an EMBL/GenBank/DDBJ whole genome shotgun (WGS) entry which is preliminary data.</text>
</comment>
<feature type="compositionally biased region" description="Basic and acidic residues" evidence="1">
    <location>
        <begin position="81"/>
        <end position="91"/>
    </location>
</feature>
<gene>
    <name evidence="2" type="ORF">ACFQZM_02355</name>
</gene>
<protein>
    <submittedName>
        <fullName evidence="2">Uncharacterized protein</fullName>
    </submittedName>
</protein>
<accession>A0ABW2XAJ1</accession>
<evidence type="ECO:0000313" key="2">
    <source>
        <dbReference type="EMBL" id="MFD0683326.1"/>
    </source>
</evidence>
<dbReference type="RefSeq" id="WP_165502885.1">
    <property type="nucleotide sequence ID" value="NZ_CAACUY010000044.1"/>
</dbReference>
<reference evidence="3" key="1">
    <citation type="journal article" date="2019" name="Int. J. Syst. Evol. Microbiol.">
        <title>The Global Catalogue of Microorganisms (GCM) 10K type strain sequencing project: providing services to taxonomists for standard genome sequencing and annotation.</title>
        <authorList>
            <consortium name="The Broad Institute Genomics Platform"/>
            <consortium name="The Broad Institute Genome Sequencing Center for Infectious Disease"/>
            <person name="Wu L."/>
            <person name="Ma J."/>
        </authorList>
    </citation>
    <scope>NUCLEOTIDE SEQUENCE [LARGE SCALE GENOMIC DNA]</scope>
    <source>
        <strain evidence="3">JCM 9371</strain>
    </source>
</reference>